<dbReference type="InterPro" id="IPR058569">
    <property type="entry name" value="DUF6079_2nd"/>
</dbReference>
<dbReference type="Pfam" id="PF19557">
    <property type="entry name" value="DUF6079_1st"/>
    <property type="match status" value="1"/>
</dbReference>
<organism evidence="8 9">
    <name type="scientific">Virgibacillus siamensis</name>
    <dbReference type="NCBI Taxonomy" id="480071"/>
    <lineage>
        <taxon>Bacteria</taxon>
        <taxon>Bacillati</taxon>
        <taxon>Bacillota</taxon>
        <taxon>Bacilli</taxon>
        <taxon>Bacillales</taxon>
        <taxon>Bacillaceae</taxon>
        <taxon>Virgibacillus</taxon>
    </lineage>
</organism>
<dbReference type="Pfam" id="PF26383">
    <property type="entry name" value="DUF6079_2nd"/>
    <property type="match status" value="1"/>
</dbReference>
<feature type="domain" description="DUF6079" evidence="2">
    <location>
        <begin position="21"/>
        <end position="247"/>
    </location>
</feature>
<dbReference type="InterPro" id="IPR045725">
    <property type="entry name" value="DUF6079_N"/>
</dbReference>
<sequence>MLRYDELISFDPVESVVKLREADDKDRAISLLNTYVISDNMADKLINDIMENLQFDRMVDNKGLLIVGNYGSGKSHLMSVVSTIAEQPGASKHLRHEQVAEKAKEIEGKFQVIRAEFGAVTMPLREIICRQLEKGLANMGLEYSFPSADQVTNNKDMLFEMMELFHEQYPDKGLLLVIDELLDYLRGRNEQELTLDLGFLREIGEVCNSTRFRFVSGVQEMLFENQRFNFVADSLRRVKERFKETRIVREDIAFVVSERLLKKNDEQKALIREHLSKFKKLYSGLTEDMETFVNLFPIHPAYLEMFEKVHIGEKRVALSTITGEINKLLSEEVPEDATGLISFDRYWTYIEEDSALRSDDRVKAIMDKVETLKGTIQSGVKRQYKSIATQMVNALAVFRLTTEDLKTPIGLNSDTLRDKLFLSLPTLLDFEDDAAEFLQTTIEAAMKDLRNAASFQFISLNNDNGQYYINIDESIPVDELIQKRGEGLSDNQLDSYYFEVLKQATEVSETSAYVFGYKIWLHEIPWMDRRVKREGYLFFGAPNERSTAQPERDFYIYMLQPFEEPKFKDEQKEDEVFFRLKKKNDSFIQLLRLYGGAGEMYGDTTTNKQLYKPKMDEYKKKLVKWIKENFVDAYEIVYKGNKAGVLEHGMFLPSNPDTLVELVDSVAQDLLSQWFEVKYDEYPSFRKLDSSFLTRKNMDTYVKDALNYLNGKMTNQGKAVLDGLLLVDQQGNPTTKNSGYAKWVTDLLDSKENGQVLNQNELIEVINTSQGTPDQRRTQKFAMEPELLVVILGALIQDGQIVVTIDGTQYEAMNFNEFVRLPIQDITYFSHIKKPTGLPVREVQALMDLFDTIKIDFSNQEKVDFAIKQIVAGAKKATSQTVEMLANIGTKFQVWDGPLFTPEEIKEKEKKLSSLNEFLQGLQVYNTRAKMMNLKFGLDRINQEKENLDLLVTLENLQKKINEYTKVADYLVKAKFVVSPSNDWIDEVSVALDNLSIALKNDEDCTNEIQELARLKRIYIDYYLSLHQQMRLNATESKKKSQLLQDERFDALNLLATKIELLPNEVFKEWQDKVKTLNVCYHLTADKLQHSPECPECHFNPREEQLKQKLSLSELEEELQGLLDTWTETLLTNFNDPAVKESINLLEEEEEQLVNNFINKQVFTFPIPIKLINAINKVLKGIHQEQVELEQLKKMFGDGNPITVKEARENLDKLLRALVGNNDQERVRLTVKK</sequence>
<dbReference type="Pfam" id="PF26388">
    <property type="entry name" value="DUF6079_6th"/>
    <property type="match status" value="1"/>
</dbReference>
<proteinExistence type="predicted"/>
<keyword evidence="1" id="KW-0175">Coiled coil</keyword>
<dbReference type="Pfam" id="PF26385">
    <property type="entry name" value="DUF6079_4th"/>
    <property type="match status" value="1"/>
</dbReference>
<protein>
    <submittedName>
        <fullName evidence="8">DUF6079 family protein</fullName>
    </submittedName>
</protein>
<feature type="domain" description="DUF6079" evidence="5">
    <location>
        <begin position="699"/>
        <end position="834"/>
    </location>
</feature>
<dbReference type="InterPro" id="IPR058572">
    <property type="entry name" value="DUF6079_4th"/>
</dbReference>
<dbReference type="InterPro" id="IPR058573">
    <property type="entry name" value="DUF6079_5th"/>
</dbReference>
<feature type="domain" description="DUF6079" evidence="6">
    <location>
        <begin position="839"/>
        <end position="1027"/>
    </location>
</feature>
<evidence type="ECO:0000256" key="1">
    <source>
        <dbReference type="SAM" id="Coils"/>
    </source>
</evidence>
<feature type="domain" description="DUF6079" evidence="4">
    <location>
        <begin position="480"/>
        <end position="679"/>
    </location>
</feature>
<evidence type="ECO:0000259" key="2">
    <source>
        <dbReference type="Pfam" id="PF19557"/>
    </source>
</evidence>
<dbReference type="Pfam" id="PF26387">
    <property type="entry name" value="DUF6079_5th"/>
    <property type="match status" value="1"/>
</dbReference>
<accession>A0ABN1GN88</accession>
<feature type="coiled-coil region" evidence="1">
    <location>
        <begin position="940"/>
        <end position="974"/>
    </location>
</feature>
<dbReference type="RefSeq" id="WP_343816219.1">
    <property type="nucleotide sequence ID" value="NZ_BAAADS010000025.1"/>
</dbReference>
<feature type="domain" description="DUF6079" evidence="7">
    <location>
        <begin position="1035"/>
        <end position="1124"/>
    </location>
</feature>
<evidence type="ECO:0000259" key="3">
    <source>
        <dbReference type="Pfam" id="PF26383"/>
    </source>
</evidence>
<feature type="domain" description="DUF6079" evidence="3">
    <location>
        <begin position="264"/>
        <end position="474"/>
    </location>
</feature>
<evidence type="ECO:0000259" key="5">
    <source>
        <dbReference type="Pfam" id="PF26385"/>
    </source>
</evidence>
<reference evidence="8 9" key="1">
    <citation type="journal article" date="2019" name="Int. J. Syst. Evol. Microbiol.">
        <title>The Global Catalogue of Microorganisms (GCM) 10K type strain sequencing project: providing services to taxonomists for standard genome sequencing and annotation.</title>
        <authorList>
            <consortium name="The Broad Institute Genomics Platform"/>
            <consortium name="The Broad Institute Genome Sequencing Center for Infectious Disease"/>
            <person name="Wu L."/>
            <person name="Ma J."/>
        </authorList>
    </citation>
    <scope>NUCLEOTIDE SEQUENCE [LARGE SCALE GENOMIC DNA]</scope>
    <source>
        <strain evidence="8 9">JCM 15395</strain>
    </source>
</reference>
<keyword evidence="9" id="KW-1185">Reference proteome</keyword>
<evidence type="ECO:0000259" key="7">
    <source>
        <dbReference type="Pfam" id="PF26388"/>
    </source>
</evidence>
<evidence type="ECO:0000259" key="4">
    <source>
        <dbReference type="Pfam" id="PF26384"/>
    </source>
</evidence>
<evidence type="ECO:0000313" key="9">
    <source>
        <dbReference type="Proteomes" id="UP001500866"/>
    </source>
</evidence>
<dbReference type="EMBL" id="BAAADS010000025">
    <property type="protein sequence ID" value="GAA0615074.1"/>
    <property type="molecule type" value="Genomic_DNA"/>
</dbReference>
<comment type="caution">
    <text evidence="8">The sequence shown here is derived from an EMBL/GenBank/DDBJ whole genome shotgun (WGS) entry which is preliminary data.</text>
</comment>
<dbReference type="Pfam" id="PF26384">
    <property type="entry name" value="DUF6079_3rd"/>
    <property type="match status" value="1"/>
</dbReference>
<gene>
    <name evidence="8" type="ORF">GCM10009001_35470</name>
</gene>
<evidence type="ECO:0000259" key="6">
    <source>
        <dbReference type="Pfam" id="PF26387"/>
    </source>
</evidence>
<evidence type="ECO:0000313" key="8">
    <source>
        <dbReference type="EMBL" id="GAA0615074.1"/>
    </source>
</evidence>
<name>A0ABN1GN88_9BACI</name>
<dbReference type="Proteomes" id="UP001500866">
    <property type="component" value="Unassembled WGS sequence"/>
</dbReference>
<dbReference type="InterPro" id="IPR058574">
    <property type="entry name" value="DUF6079_6th"/>
</dbReference>
<dbReference type="InterPro" id="IPR058571">
    <property type="entry name" value="DUF6079_3rd"/>
</dbReference>